<gene>
    <name evidence="4" type="ORF">HYPSUDRAFT_56481</name>
</gene>
<keyword evidence="5" id="KW-1185">Reference proteome</keyword>
<accession>A0A0D2M8X8</accession>
<dbReference type="EMBL" id="KN817574">
    <property type="protein sequence ID" value="KJA19773.1"/>
    <property type="molecule type" value="Genomic_DNA"/>
</dbReference>
<proteinExistence type="predicted"/>
<sequence length="286" mass="31871">MACKYIVLLWGSVPRGPAQSLQVHLLSPSTSTGPQPKIWGAEQRPSRHESGLHPQQSLCQHVADGDMLDPTEAPRSVSEMSVARSALRLTHALYLHCPLALALDAACKNGPPVAIARVARKRLEHGDAGMSSSIGQHPKYIEDLACMISAHRPPWSRTPTTAQSEKRNRPTVLIKWLNEATAENSHLKLQLSQAAEENRTLLLNKQQDLQDRHCYDTLRLQSLLDGAVAKYNESVRGFNAVKEERDRFEAEVADMKTEINRIWVQTARICRGDRAAEQLERELGLS</sequence>
<dbReference type="Proteomes" id="UP000054270">
    <property type="component" value="Unassembled WGS sequence"/>
</dbReference>
<organism evidence="4 5">
    <name type="scientific">Hypholoma sublateritium (strain FD-334 SS-4)</name>
    <dbReference type="NCBI Taxonomy" id="945553"/>
    <lineage>
        <taxon>Eukaryota</taxon>
        <taxon>Fungi</taxon>
        <taxon>Dikarya</taxon>
        <taxon>Basidiomycota</taxon>
        <taxon>Agaricomycotina</taxon>
        <taxon>Agaricomycetes</taxon>
        <taxon>Agaricomycetidae</taxon>
        <taxon>Agaricales</taxon>
        <taxon>Agaricineae</taxon>
        <taxon>Strophariaceae</taxon>
        <taxon>Hypholoma</taxon>
    </lineage>
</organism>
<evidence type="ECO:0000313" key="4">
    <source>
        <dbReference type="EMBL" id="KJA19773.1"/>
    </source>
</evidence>
<keyword evidence="1" id="KW-0175">Coiled coil</keyword>
<evidence type="ECO:0000256" key="2">
    <source>
        <dbReference type="SAM" id="MobiDB-lite"/>
    </source>
</evidence>
<feature type="coiled-coil region" evidence="1">
    <location>
        <begin position="177"/>
        <end position="212"/>
    </location>
</feature>
<evidence type="ECO:0000256" key="1">
    <source>
        <dbReference type="SAM" id="Coils"/>
    </source>
</evidence>
<dbReference type="PROSITE" id="PS50835">
    <property type="entry name" value="IG_LIKE"/>
    <property type="match status" value="1"/>
</dbReference>
<reference evidence="5" key="1">
    <citation type="submission" date="2014-04" db="EMBL/GenBank/DDBJ databases">
        <title>Evolutionary Origins and Diversification of the Mycorrhizal Mutualists.</title>
        <authorList>
            <consortium name="DOE Joint Genome Institute"/>
            <consortium name="Mycorrhizal Genomics Consortium"/>
            <person name="Kohler A."/>
            <person name="Kuo A."/>
            <person name="Nagy L.G."/>
            <person name="Floudas D."/>
            <person name="Copeland A."/>
            <person name="Barry K.W."/>
            <person name="Cichocki N."/>
            <person name="Veneault-Fourrey C."/>
            <person name="LaButti K."/>
            <person name="Lindquist E.A."/>
            <person name="Lipzen A."/>
            <person name="Lundell T."/>
            <person name="Morin E."/>
            <person name="Murat C."/>
            <person name="Riley R."/>
            <person name="Ohm R."/>
            <person name="Sun H."/>
            <person name="Tunlid A."/>
            <person name="Henrissat B."/>
            <person name="Grigoriev I.V."/>
            <person name="Hibbett D.S."/>
            <person name="Martin F."/>
        </authorList>
    </citation>
    <scope>NUCLEOTIDE SEQUENCE [LARGE SCALE GENOMIC DNA]</scope>
    <source>
        <strain evidence="5">FD-334 SS-4</strain>
    </source>
</reference>
<feature type="region of interest" description="Disordered" evidence="2">
    <location>
        <begin position="26"/>
        <end position="52"/>
    </location>
</feature>
<name>A0A0D2M8X8_HYPSF</name>
<evidence type="ECO:0000259" key="3">
    <source>
        <dbReference type="PROSITE" id="PS50835"/>
    </source>
</evidence>
<evidence type="ECO:0000313" key="5">
    <source>
        <dbReference type="Proteomes" id="UP000054270"/>
    </source>
</evidence>
<feature type="domain" description="Ig-like" evidence="3">
    <location>
        <begin position="111"/>
        <end position="214"/>
    </location>
</feature>
<dbReference type="AlphaFoldDB" id="A0A0D2M8X8"/>
<dbReference type="InterPro" id="IPR007110">
    <property type="entry name" value="Ig-like_dom"/>
</dbReference>
<protein>
    <recommendedName>
        <fullName evidence="3">Ig-like domain-containing protein</fullName>
    </recommendedName>
</protein>